<protein>
    <submittedName>
        <fullName evidence="1">DUF3304 domain-containing protein</fullName>
    </submittedName>
</protein>
<reference evidence="1" key="2">
    <citation type="journal article" date="2021" name="Front. Microbiol.">
        <title>Aerobic Denitrification and Heterotrophic Sulfur Oxidation in the Genus Halomonas Revealed by Six Novel Species Characterizations and Genome-Based Analysis.</title>
        <authorList>
            <person name="Wang L."/>
            <person name="Shao Z."/>
        </authorList>
    </citation>
    <scope>NUCLEOTIDE SEQUENCE</scope>
    <source>
        <strain evidence="1">MCCC 1A05776</strain>
    </source>
</reference>
<name>A0AAW4YY53_9GAMM</name>
<evidence type="ECO:0000313" key="1">
    <source>
        <dbReference type="EMBL" id="MCE8053799.1"/>
    </source>
</evidence>
<dbReference type="InterPro" id="IPR021733">
    <property type="entry name" value="DUF3304"/>
</dbReference>
<dbReference type="AlphaFoldDB" id="A0AAW4YY53"/>
<dbReference type="Pfam" id="PF11745">
    <property type="entry name" value="DUF3304"/>
    <property type="match status" value="1"/>
</dbReference>
<organism evidence="1 2">
    <name type="scientific">Billgrantia desiderata</name>
    <dbReference type="NCBI Taxonomy" id="52021"/>
    <lineage>
        <taxon>Bacteria</taxon>
        <taxon>Pseudomonadati</taxon>
        <taxon>Pseudomonadota</taxon>
        <taxon>Gammaproteobacteria</taxon>
        <taxon>Oceanospirillales</taxon>
        <taxon>Halomonadaceae</taxon>
        <taxon>Billgrantia</taxon>
    </lineage>
</organism>
<reference evidence="1" key="1">
    <citation type="submission" date="2020-05" db="EMBL/GenBank/DDBJ databases">
        <authorList>
            <person name="Wang L."/>
            <person name="Shao Z."/>
        </authorList>
    </citation>
    <scope>NUCLEOTIDE SEQUENCE</scope>
    <source>
        <strain evidence="1">MCCC 1A05776</strain>
    </source>
</reference>
<comment type="caution">
    <text evidence="1">The sequence shown here is derived from an EMBL/GenBank/DDBJ whole genome shotgun (WGS) entry which is preliminary data.</text>
</comment>
<accession>A0AAW4YY53</accession>
<dbReference type="Proteomes" id="UP001320178">
    <property type="component" value="Unassembled WGS sequence"/>
</dbReference>
<proteinExistence type="predicted"/>
<sequence>MLANFVIRRFFRLVPIWLQVALVGGVIAIVSWQSVLSPSVSGSIAGYNHTDRPIFRFWVNDNYGGNITAQSWGGTTCCWSFKGSTVEVVWILSMTGEQERAGIQSEQHSITLPMPEHSRGDQYLHVHFLPDNKVDLVWSENVRSPKFNQYSRSFQND</sequence>
<evidence type="ECO:0000313" key="2">
    <source>
        <dbReference type="Proteomes" id="UP001320178"/>
    </source>
</evidence>
<dbReference type="EMBL" id="JABFTS010000015">
    <property type="protein sequence ID" value="MCE8053799.1"/>
    <property type="molecule type" value="Genomic_DNA"/>
</dbReference>
<dbReference type="RefSeq" id="WP_422677663.1">
    <property type="nucleotide sequence ID" value="NZ_JABFTS010000015.1"/>
</dbReference>
<gene>
    <name evidence="1" type="ORF">HOP61_21110</name>
</gene>